<dbReference type="InterPro" id="IPR024826">
    <property type="entry name" value="DNA_pol_delta/II_ssu"/>
</dbReference>
<dbReference type="GO" id="GO:0003887">
    <property type="term" value="F:DNA-directed DNA polymerase activity"/>
    <property type="evidence" value="ECO:0007669"/>
    <property type="project" value="UniProtKB-KW"/>
</dbReference>
<evidence type="ECO:0000256" key="8">
    <source>
        <dbReference type="ARBA" id="ARBA00023242"/>
    </source>
</evidence>
<evidence type="ECO:0000256" key="6">
    <source>
        <dbReference type="ARBA" id="ARBA00022705"/>
    </source>
</evidence>
<keyword evidence="7" id="KW-0239">DNA-directed DNA polymerase</keyword>
<keyword evidence="8" id="KW-0539">Nucleus</keyword>
<dbReference type="EMBL" id="KV453913">
    <property type="protein sequence ID" value="ODV78723.1"/>
    <property type="molecule type" value="Genomic_DNA"/>
</dbReference>
<dbReference type="PANTHER" id="PTHR10416">
    <property type="entry name" value="DNA POLYMERASE DELTA SUBUNIT 2"/>
    <property type="match status" value="1"/>
</dbReference>
<dbReference type="GO" id="GO:0043137">
    <property type="term" value="P:DNA replication, removal of RNA primer"/>
    <property type="evidence" value="ECO:0007669"/>
    <property type="project" value="EnsemblFungi"/>
</dbReference>
<dbReference type="AlphaFoldDB" id="A0A1E4SGT5"/>
<dbReference type="InterPro" id="IPR040663">
    <property type="entry name" value="DNA_pol_D_N"/>
</dbReference>
<dbReference type="EC" id="2.7.7.7" evidence="3"/>
<feature type="domain" description="DNA polymerase delta subunit OB-fold" evidence="11">
    <location>
        <begin position="42"/>
        <end position="186"/>
    </location>
</feature>
<gene>
    <name evidence="12" type="ORF">CANTADRAFT_53414</name>
</gene>
<keyword evidence="13" id="KW-1185">Reference proteome</keyword>
<name>A0A1E4SGT5_9ASCO</name>
<keyword evidence="5" id="KW-0548">Nucleotidyltransferase</keyword>
<dbReference type="GeneID" id="30984337"/>
<evidence type="ECO:0000259" key="11">
    <source>
        <dbReference type="Pfam" id="PF18018"/>
    </source>
</evidence>
<keyword evidence="4" id="KW-0808">Transferase</keyword>
<dbReference type="InterPro" id="IPR007185">
    <property type="entry name" value="DNA_pol_a/d/e_bsu"/>
</dbReference>
<evidence type="ECO:0000256" key="5">
    <source>
        <dbReference type="ARBA" id="ARBA00022695"/>
    </source>
</evidence>
<evidence type="ECO:0000256" key="9">
    <source>
        <dbReference type="ARBA" id="ARBA00049244"/>
    </source>
</evidence>
<feature type="domain" description="DNA polymerase alpha/delta/epsilon subunit B" evidence="10">
    <location>
        <begin position="205"/>
        <end position="430"/>
    </location>
</feature>
<evidence type="ECO:0000259" key="10">
    <source>
        <dbReference type="Pfam" id="PF04042"/>
    </source>
</evidence>
<proteinExistence type="inferred from homology"/>
<evidence type="ECO:0000256" key="1">
    <source>
        <dbReference type="ARBA" id="ARBA00004123"/>
    </source>
</evidence>
<dbReference type="PANTHER" id="PTHR10416:SF0">
    <property type="entry name" value="DNA POLYMERASE DELTA SUBUNIT 2"/>
    <property type="match status" value="1"/>
</dbReference>
<comment type="similarity">
    <text evidence="2">Belongs to the DNA polymerase delta/II small subunit family.</text>
</comment>
<dbReference type="OrthoDB" id="3763at2759"/>
<dbReference type="Pfam" id="PF04042">
    <property type="entry name" value="DNA_pol_E_B"/>
    <property type="match status" value="1"/>
</dbReference>
<dbReference type="Gene3D" id="2.40.50.430">
    <property type="match status" value="1"/>
</dbReference>
<dbReference type="GO" id="GO:0006278">
    <property type="term" value="P:RNA-templated DNA biosynthetic process"/>
    <property type="evidence" value="ECO:0007669"/>
    <property type="project" value="EnsemblFungi"/>
</dbReference>
<dbReference type="GO" id="GO:0016035">
    <property type="term" value="C:zeta DNA polymerase complex"/>
    <property type="evidence" value="ECO:0007669"/>
    <property type="project" value="EnsemblFungi"/>
</dbReference>
<keyword evidence="6" id="KW-0235">DNA replication</keyword>
<evidence type="ECO:0000313" key="12">
    <source>
        <dbReference type="EMBL" id="ODV78723.1"/>
    </source>
</evidence>
<dbReference type="Gene3D" id="3.60.21.50">
    <property type="match status" value="1"/>
</dbReference>
<dbReference type="FunFam" id="2.40.50.430:FF:000002">
    <property type="entry name" value="DNA polymerase delta subunit"/>
    <property type="match status" value="1"/>
</dbReference>
<dbReference type="Pfam" id="PF18018">
    <property type="entry name" value="DNA_pol_D_N"/>
    <property type="match status" value="1"/>
</dbReference>
<dbReference type="GO" id="GO:0006273">
    <property type="term" value="P:lagging strand elongation"/>
    <property type="evidence" value="ECO:0007669"/>
    <property type="project" value="UniProtKB-ARBA"/>
</dbReference>
<dbReference type="GO" id="GO:0043625">
    <property type="term" value="C:delta DNA polymerase complex"/>
    <property type="evidence" value="ECO:0007669"/>
    <property type="project" value="EnsemblFungi"/>
</dbReference>
<comment type="subcellular location">
    <subcellularLocation>
        <location evidence="1">Nucleus</location>
    </subcellularLocation>
</comment>
<dbReference type="GO" id="GO:0006281">
    <property type="term" value="P:DNA repair"/>
    <property type="evidence" value="ECO:0007669"/>
    <property type="project" value="UniProtKB-ARBA"/>
</dbReference>
<sequence length="481" mass="54318">MERLNQNLATSTATRATIPHTSSYLKNQHFRLKTNERKYDRQFYSMYQFRYKHLKDRVLRAATAKWGDGTKKVDGQNIFKQDKILDIQSGQLCWVIGTVFCDLKNKLDILQDVEKGVDDVLPVAPATYVDAEEEGKPITSVMLEDESGRAVLHNDEFLKKNILVTGCIVAVLGMEIQAGVFEIMDVVYPDPCPTGPLPAESSGKIAIVSGLSISEGVEDDLRLELLKQYLAGELGLEKDINAVKDITRLVVAGDSIKQLQEATSESERRDFVTTNNYGSKNTLKYNPESLVKLDQFLHVILTHMPVSIMPGDSDPAEICLPQQPLHKSLFGGNYRFMNEDRFQNLTNPHWFEFDGIRVLGTSGQNITDILKYLPASTQEENILIQAMESTIKWQDIIPTAPDTLYCYPYDDFDPFLLEDETPHVYFAGNQKLYGLKRYQFKAGGQEHSVRMLSVPRFCETGQIVVLDLKTLESEVVTIELS</sequence>
<evidence type="ECO:0000256" key="2">
    <source>
        <dbReference type="ARBA" id="ARBA00006035"/>
    </source>
</evidence>
<protein>
    <recommendedName>
        <fullName evidence="3">DNA-directed DNA polymerase</fullName>
        <ecNumber evidence="3">2.7.7.7</ecNumber>
    </recommendedName>
</protein>
<evidence type="ECO:0000256" key="4">
    <source>
        <dbReference type="ARBA" id="ARBA00022679"/>
    </source>
</evidence>
<dbReference type="STRING" id="984487.A0A1E4SGT5"/>
<evidence type="ECO:0000313" key="13">
    <source>
        <dbReference type="Proteomes" id="UP000094285"/>
    </source>
</evidence>
<comment type="catalytic activity">
    <reaction evidence="9">
        <text>DNA(n) + a 2'-deoxyribonucleoside 5'-triphosphate = DNA(n+1) + diphosphate</text>
        <dbReference type="Rhea" id="RHEA:22508"/>
        <dbReference type="Rhea" id="RHEA-COMP:17339"/>
        <dbReference type="Rhea" id="RHEA-COMP:17340"/>
        <dbReference type="ChEBI" id="CHEBI:33019"/>
        <dbReference type="ChEBI" id="CHEBI:61560"/>
        <dbReference type="ChEBI" id="CHEBI:173112"/>
        <dbReference type="EC" id="2.7.7.7"/>
    </reaction>
</comment>
<dbReference type="GO" id="GO:0005829">
    <property type="term" value="C:cytosol"/>
    <property type="evidence" value="ECO:0007669"/>
    <property type="project" value="EnsemblFungi"/>
</dbReference>
<reference evidence="13" key="1">
    <citation type="submission" date="2016-05" db="EMBL/GenBank/DDBJ databases">
        <title>Comparative genomics of biotechnologically important yeasts.</title>
        <authorList>
            <consortium name="DOE Joint Genome Institute"/>
            <person name="Riley R."/>
            <person name="Haridas S."/>
            <person name="Wolfe K.H."/>
            <person name="Lopes M.R."/>
            <person name="Hittinger C.T."/>
            <person name="Goker M."/>
            <person name="Salamov A."/>
            <person name="Wisecaver J."/>
            <person name="Long T.M."/>
            <person name="Aerts A.L."/>
            <person name="Barry K."/>
            <person name="Choi C."/>
            <person name="Clum A."/>
            <person name="Coughlan A.Y."/>
            <person name="Deshpande S."/>
            <person name="Douglass A.P."/>
            <person name="Hanson S.J."/>
            <person name="Klenk H.-P."/>
            <person name="Labutti K."/>
            <person name="Lapidus A."/>
            <person name="Lindquist E."/>
            <person name="Lipzen A."/>
            <person name="Meier-Kolthoff J.P."/>
            <person name="Ohm R.A."/>
            <person name="Otillar R.P."/>
            <person name="Pangilinan J."/>
            <person name="Peng Y."/>
            <person name="Rokas A."/>
            <person name="Rosa C.A."/>
            <person name="Scheuner C."/>
            <person name="Sibirny A.A."/>
            <person name="Slot J.C."/>
            <person name="Stielow J.B."/>
            <person name="Sun H."/>
            <person name="Kurtzman C.P."/>
            <person name="Blackwell M."/>
            <person name="Grigoriev I.V."/>
            <person name="Jeffries T.W."/>
        </authorList>
    </citation>
    <scope>NUCLEOTIDE SEQUENCE [LARGE SCALE GENOMIC DNA]</scope>
    <source>
        <strain evidence="13">NRRL Y-17324</strain>
    </source>
</reference>
<dbReference type="GO" id="GO:0003677">
    <property type="term" value="F:DNA binding"/>
    <property type="evidence" value="ECO:0007669"/>
    <property type="project" value="InterPro"/>
</dbReference>
<evidence type="ECO:0000256" key="3">
    <source>
        <dbReference type="ARBA" id="ARBA00012417"/>
    </source>
</evidence>
<accession>A0A1E4SGT5</accession>
<evidence type="ECO:0000256" key="7">
    <source>
        <dbReference type="ARBA" id="ARBA00022932"/>
    </source>
</evidence>
<organism evidence="12 13">
    <name type="scientific">Suhomyces tanzawaensis NRRL Y-17324</name>
    <dbReference type="NCBI Taxonomy" id="984487"/>
    <lineage>
        <taxon>Eukaryota</taxon>
        <taxon>Fungi</taxon>
        <taxon>Dikarya</taxon>
        <taxon>Ascomycota</taxon>
        <taxon>Saccharomycotina</taxon>
        <taxon>Pichiomycetes</taxon>
        <taxon>Debaryomycetaceae</taxon>
        <taxon>Suhomyces</taxon>
    </lineage>
</organism>
<dbReference type="RefSeq" id="XP_020063845.1">
    <property type="nucleotide sequence ID" value="XM_020210201.1"/>
</dbReference>
<dbReference type="Proteomes" id="UP000094285">
    <property type="component" value="Unassembled WGS sequence"/>
</dbReference>